<dbReference type="InterPro" id="IPR012334">
    <property type="entry name" value="Pectin_lyas_fold"/>
</dbReference>
<dbReference type="InterPro" id="IPR008964">
    <property type="entry name" value="Invasin/intimin_cell_adhesion"/>
</dbReference>
<dbReference type="SMART" id="SM00635">
    <property type="entry name" value="BID_2"/>
    <property type="match status" value="1"/>
</dbReference>
<dbReference type="Pfam" id="PF02368">
    <property type="entry name" value="Big_2"/>
    <property type="match status" value="1"/>
</dbReference>
<dbReference type="InterPro" id="IPR003343">
    <property type="entry name" value="Big_2"/>
</dbReference>
<dbReference type="InterPro" id="IPR011050">
    <property type="entry name" value="Pectin_lyase_fold/virulence"/>
</dbReference>
<dbReference type="InterPro" id="IPR013783">
    <property type="entry name" value="Ig-like_fold"/>
</dbReference>
<dbReference type="PANTHER" id="PTHR36453">
    <property type="entry name" value="SECRETED PROTEIN-RELATED"/>
    <property type="match status" value="1"/>
</dbReference>
<dbReference type="PROSITE" id="PS00018">
    <property type="entry name" value="EF_HAND_1"/>
    <property type="match status" value="2"/>
</dbReference>
<dbReference type="Proteomes" id="UP001519344">
    <property type="component" value="Unassembled WGS sequence"/>
</dbReference>
<evidence type="ECO:0000313" key="4">
    <source>
        <dbReference type="EMBL" id="MBP1964885.1"/>
    </source>
</evidence>
<feature type="domain" description="Dockerin" evidence="3">
    <location>
        <begin position="1323"/>
        <end position="1383"/>
    </location>
</feature>
<name>A0ABS4I1V5_9BACL</name>
<dbReference type="InterPro" id="IPR002105">
    <property type="entry name" value="Dockerin_1_rpt"/>
</dbReference>
<dbReference type="InterPro" id="IPR008965">
    <property type="entry name" value="CBM2/CBM3_carb-bd_dom_sf"/>
</dbReference>
<dbReference type="Gene3D" id="1.10.1330.10">
    <property type="entry name" value="Dockerin domain"/>
    <property type="match status" value="1"/>
</dbReference>
<dbReference type="InterPro" id="IPR039448">
    <property type="entry name" value="Beta_helix"/>
</dbReference>
<dbReference type="PANTHER" id="PTHR36453:SF1">
    <property type="entry name" value="RIGHT HANDED BETA HELIX DOMAIN-CONTAINING PROTEIN"/>
    <property type="match status" value="1"/>
</dbReference>
<gene>
    <name evidence="4" type="ORF">J2Z65_004118</name>
</gene>
<reference evidence="4 5" key="1">
    <citation type="submission" date="2021-03" db="EMBL/GenBank/DDBJ databases">
        <title>Genomic Encyclopedia of Type Strains, Phase IV (KMG-IV): sequencing the most valuable type-strain genomes for metagenomic binning, comparative biology and taxonomic classification.</title>
        <authorList>
            <person name="Goeker M."/>
        </authorList>
    </citation>
    <scope>NUCLEOTIDE SEQUENCE [LARGE SCALE GENOMIC DNA]</scope>
    <source>
        <strain evidence="4 5">DSM 24950</strain>
    </source>
</reference>
<dbReference type="Gene3D" id="2.60.40.1080">
    <property type="match status" value="1"/>
</dbReference>
<dbReference type="Gene3D" id="2.160.20.10">
    <property type="entry name" value="Single-stranded right-handed beta-helix, Pectin lyase-like"/>
    <property type="match status" value="2"/>
</dbReference>
<dbReference type="Pfam" id="PF00963">
    <property type="entry name" value="Cohesin"/>
    <property type="match status" value="1"/>
</dbReference>
<evidence type="ECO:0000256" key="2">
    <source>
        <dbReference type="SAM" id="SignalP"/>
    </source>
</evidence>
<feature type="chain" id="PRO_5047290568" description="Probable pectate lyase C" evidence="2">
    <location>
        <begin position="23"/>
        <end position="1383"/>
    </location>
</feature>
<accession>A0ABS4I1V5</accession>
<dbReference type="SUPFAM" id="SSF49384">
    <property type="entry name" value="Carbohydrate-binding domain"/>
    <property type="match status" value="1"/>
</dbReference>
<sequence>MSKKSICILLIFSILMSISVSVTPLSSVAKAATGAIYYVAADGNDSNSGSINAPFKTLEKARDTIRELKSASGLPEGGVTVYLREGVYNRTASFELTEQDSGTSSSPITYRAYGNDKVSLMGGFNVDTTAFTPVKDQTILGRIPQEAKDKVKQIDLKAQGITEFGQISKAGYGWPKVAPAPELFINGKSMTLARYPNTGFLTTGTVVRQGFIPRDHMPDKPAGDPSSPDYVPADQWMSQQAPIFKYSDSHADNWAQESDPWLFGYWRYDWADDNLKIKSIDTVNKTIEAIQPSMYGVISGQRYYAYNMLSEIDMPGEWYLDRTSGILYLYPDQELNGSEVQLSVLNTPLVDMNKTNYTNFMDLTFEVSRGHGIKMIDSSNNRIVHSTFRRLGQKAVTIGDEDALANDPGNVKFNSGYTGGSNNGVISCDIYDTGQGGIYILGGNRSTLTPGGNYAENNHIYRYARILRTYTPAISLNGVGNRATNNLIHDAPHMAIQFKGNDHVIELNEIYDVCQETSDAGVIYSLRDWTYRGNVIKNNYIHDIVNIGGLGSYAIYLDDLMSSAEITGNVFYKVANSAFLIGGGRDNTVKNNIIIDSGNFMSLDNRGEGWAYYHAEAPNGTCYINLMSVPYKQEPWASKYPQLVNLWEDSPKIPKGNVVKDNVLYNTAEGSIAASAKTYGTIGNNVKLTASADAGFVDKANRNFALKDNSIIYKQIPDFPKIPFDKMGLKLDEYRTSIDTNIGDFNLTAPANNATDVDSINTNLEWQTANGAEGYELIVAEDGAFTKIVLDETLKATSKALNGLSPNKTYYWKVKAYSLANSITGSKWSSQVYKFSTGALSTFTEDFENGFAGWTAEKGTPRTSSAQAHSGTKSFVKDQDTVYISKTFSNNYNALVSVWYYDNLSGTTKQMVNVNDTGNASLSWMALGVDTTKSSSKGSTNYQSRIGGTYYDTNITRTKGWHKFAWDYTSGDHVDVYIDDTKVIVKDPNISTAKSFNKISMGDTWGGASGIGYFDDIKVENIRVAAMSITVSKSNMDLEVGGTEALIATVTPDAAANKNVTWISSNEAIVSVDQNGVVKANAEGTATITVTTVDGGFTTNCMVTVKKPMPKAVLIGPQTVISGQTIEVTMGLSGVTQSVYQQMYAQDLTLNYDPVNLQFESVTSIKDGFQVIDKKETAPGQIRILAANVGANVSAQGDLLTFKFTAKSVTQTTNTTISVDHVVIAGGQGNELQVGGASREIQISIPSVPVDKSLLNASIANAQAKYNAAVEGNGDGLYSMGSKAKLQSAIDAANRTANDSNATQQQVDSAKAAMEAAIQVFDSKQITADVNGDGSISIGDLAIVAGTYGKQQGQEGWNEKADVNHDGKVDIEDLAIVAKAILK</sequence>
<keyword evidence="5" id="KW-1185">Reference proteome</keyword>
<proteinExistence type="predicted"/>
<dbReference type="SUPFAM" id="SSF51126">
    <property type="entry name" value="Pectin lyase-like"/>
    <property type="match status" value="1"/>
</dbReference>
<evidence type="ECO:0000313" key="5">
    <source>
        <dbReference type="Proteomes" id="UP001519344"/>
    </source>
</evidence>
<protein>
    <recommendedName>
        <fullName evidence="1">Probable pectate lyase C</fullName>
    </recommendedName>
</protein>
<keyword evidence="2" id="KW-0732">Signal</keyword>
<comment type="caution">
    <text evidence="4">The sequence shown here is derived from an EMBL/GenBank/DDBJ whole genome shotgun (WGS) entry which is preliminary data.</text>
</comment>
<dbReference type="Gene3D" id="2.60.40.10">
    <property type="entry name" value="Immunoglobulins"/>
    <property type="match status" value="1"/>
</dbReference>
<dbReference type="InterPro" id="IPR018247">
    <property type="entry name" value="EF_Hand_1_Ca_BS"/>
</dbReference>
<dbReference type="Pfam" id="PF13229">
    <property type="entry name" value="Beta_helix"/>
    <property type="match status" value="1"/>
</dbReference>
<dbReference type="Pfam" id="PF00404">
    <property type="entry name" value="Dockerin_1"/>
    <property type="match status" value="1"/>
</dbReference>
<dbReference type="InterPro" id="IPR006626">
    <property type="entry name" value="PbH1"/>
</dbReference>
<organism evidence="4 5">
    <name type="scientific">Paenibacillus aceris</name>
    <dbReference type="NCBI Taxonomy" id="869555"/>
    <lineage>
        <taxon>Bacteria</taxon>
        <taxon>Bacillati</taxon>
        <taxon>Bacillota</taxon>
        <taxon>Bacilli</taxon>
        <taxon>Bacillales</taxon>
        <taxon>Paenibacillaceae</taxon>
        <taxon>Paenibacillus</taxon>
    </lineage>
</organism>
<dbReference type="InterPro" id="IPR036439">
    <property type="entry name" value="Dockerin_dom_sf"/>
</dbReference>
<evidence type="ECO:0000259" key="3">
    <source>
        <dbReference type="PROSITE" id="PS51766"/>
    </source>
</evidence>
<dbReference type="RefSeq" id="WP_167064670.1">
    <property type="nucleotide sequence ID" value="NZ_JAAOZR010000036.1"/>
</dbReference>
<dbReference type="CDD" id="cd14254">
    <property type="entry name" value="Dockerin_II"/>
    <property type="match status" value="1"/>
</dbReference>
<dbReference type="EMBL" id="JAGGKV010000011">
    <property type="protein sequence ID" value="MBP1964885.1"/>
    <property type="molecule type" value="Genomic_DNA"/>
</dbReference>
<dbReference type="Gene3D" id="2.60.40.680">
    <property type="match status" value="1"/>
</dbReference>
<feature type="signal peptide" evidence="2">
    <location>
        <begin position="1"/>
        <end position="22"/>
    </location>
</feature>
<dbReference type="InterPro" id="IPR002102">
    <property type="entry name" value="Cohesin_dom"/>
</dbReference>
<dbReference type="CDD" id="cd08547">
    <property type="entry name" value="Type_II_cohesin"/>
    <property type="match status" value="1"/>
</dbReference>
<dbReference type="SMART" id="SM00710">
    <property type="entry name" value="PbH1"/>
    <property type="match status" value="7"/>
</dbReference>
<evidence type="ECO:0000256" key="1">
    <source>
        <dbReference type="ARBA" id="ARBA00016512"/>
    </source>
</evidence>
<dbReference type="SUPFAM" id="SSF49373">
    <property type="entry name" value="Invasin/intimin cell-adhesion fragments"/>
    <property type="match status" value="1"/>
</dbReference>
<dbReference type="Gene3D" id="1.20.1270.90">
    <property type="entry name" value="AF1782-like"/>
    <property type="match status" value="1"/>
</dbReference>
<dbReference type="PROSITE" id="PS51766">
    <property type="entry name" value="DOCKERIN"/>
    <property type="match status" value="1"/>
</dbReference>
<dbReference type="SUPFAM" id="SSF63446">
    <property type="entry name" value="Type I dockerin domain"/>
    <property type="match status" value="1"/>
</dbReference>
<dbReference type="InterPro" id="IPR016134">
    <property type="entry name" value="Dockerin_dom"/>
</dbReference>